<dbReference type="AlphaFoldDB" id="A0A1I5UU16"/>
<dbReference type="OrthoDB" id="3177005at2"/>
<evidence type="ECO:0000256" key="8">
    <source>
        <dbReference type="SAM" id="Phobius"/>
    </source>
</evidence>
<keyword evidence="5 8" id="KW-0812">Transmembrane</keyword>
<protein>
    <submittedName>
        <fullName evidence="9">4-azaleucine resistance probable transporter AzlC</fullName>
    </submittedName>
</protein>
<evidence type="ECO:0000256" key="4">
    <source>
        <dbReference type="ARBA" id="ARBA00022475"/>
    </source>
</evidence>
<dbReference type="GO" id="GO:1903785">
    <property type="term" value="P:L-valine transmembrane transport"/>
    <property type="evidence" value="ECO:0007669"/>
    <property type="project" value="TreeGrafter"/>
</dbReference>
<name>A0A1I5UU16_9LACT</name>
<evidence type="ECO:0000313" key="10">
    <source>
        <dbReference type="Proteomes" id="UP000199136"/>
    </source>
</evidence>
<evidence type="ECO:0000256" key="3">
    <source>
        <dbReference type="ARBA" id="ARBA00022448"/>
    </source>
</evidence>
<feature type="transmembrane region" description="Helical" evidence="8">
    <location>
        <begin position="141"/>
        <end position="166"/>
    </location>
</feature>
<evidence type="ECO:0000256" key="7">
    <source>
        <dbReference type="ARBA" id="ARBA00023136"/>
    </source>
</evidence>
<feature type="transmembrane region" description="Helical" evidence="8">
    <location>
        <begin position="178"/>
        <end position="199"/>
    </location>
</feature>
<comment type="subcellular location">
    <subcellularLocation>
        <location evidence="1">Cell membrane</location>
        <topology evidence="1">Multi-pass membrane protein</topology>
    </subcellularLocation>
</comment>
<dbReference type="EMBL" id="FOXW01000001">
    <property type="protein sequence ID" value="SFP98751.1"/>
    <property type="molecule type" value="Genomic_DNA"/>
</dbReference>
<keyword evidence="6 8" id="KW-1133">Transmembrane helix</keyword>
<dbReference type="STRING" id="82801.SAMN04488506_0190"/>
<evidence type="ECO:0000313" key="9">
    <source>
        <dbReference type="EMBL" id="SFP98751.1"/>
    </source>
</evidence>
<proteinExistence type="inferred from homology"/>
<dbReference type="Pfam" id="PF03591">
    <property type="entry name" value="AzlC"/>
    <property type="match status" value="1"/>
</dbReference>
<dbReference type="PANTHER" id="PTHR34979:SF1">
    <property type="entry name" value="INNER MEMBRANE PROTEIN YGAZ"/>
    <property type="match status" value="1"/>
</dbReference>
<dbReference type="PANTHER" id="PTHR34979">
    <property type="entry name" value="INNER MEMBRANE PROTEIN YGAZ"/>
    <property type="match status" value="1"/>
</dbReference>
<keyword evidence="7 8" id="KW-0472">Membrane</keyword>
<evidence type="ECO:0000256" key="6">
    <source>
        <dbReference type="ARBA" id="ARBA00022989"/>
    </source>
</evidence>
<sequence length="239" mass="26262">MEKEVWSKGFKVVFPVMLSYVPLGMACGMLLYEAGISVFGIGLMSILVFAGAGQFMAASMLTAGATVPSIIIMTFFLNLRHLLMSSSIAPFFKKKSMPFLMLYSHTLADESYALNYTQFRTDKEWTPDSALTTNLLAYSSWVFSTILGGYIGSAFAFNATIMNYVLIAMFICMLVSQFVSRIFVIVGLVAGILSVLLMVLLNHNIALVIAAVIASFVGYLLDERREKKQAAEGESVQNE</sequence>
<organism evidence="9 10">
    <name type="scientific">Desemzia incerta</name>
    <dbReference type="NCBI Taxonomy" id="82801"/>
    <lineage>
        <taxon>Bacteria</taxon>
        <taxon>Bacillati</taxon>
        <taxon>Bacillota</taxon>
        <taxon>Bacilli</taxon>
        <taxon>Lactobacillales</taxon>
        <taxon>Carnobacteriaceae</taxon>
        <taxon>Desemzia</taxon>
    </lineage>
</organism>
<keyword evidence="10" id="KW-1185">Reference proteome</keyword>
<keyword evidence="4" id="KW-1003">Cell membrane</keyword>
<dbReference type="GO" id="GO:0005886">
    <property type="term" value="C:plasma membrane"/>
    <property type="evidence" value="ECO:0007669"/>
    <property type="project" value="UniProtKB-SubCell"/>
</dbReference>
<dbReference type="InterPro" id="IPR011606">
    <property type="entry name" value="Brnchd-chn_aa_trnsp_permease"/>
</dbReference>
<gene>
    <name evidence="9" type="ORF">SAMN04488506_0190</name>
</gene>
<accession>A0A1I5UU16</accession>
<feature type="transmembrane region" description="Helical" evidence="8">
    <location>
        <begin position="12"/>
        <end position="32"/>
    </location>
</feature>
<dbReference type="PROSITE" id="PS51257">
    <property type="entry name" value="PROKAR_LIPOPROTEIN"/>
    <property type="match status" value="1"/>
</dbReference>
<keyword evidence="3" id="KW-0813">Transport</keyword>
<dbReference type="Proteomes" id="UP000199136">
    <property type="component" value="Unassembled WGS sequence"/>
</dbReference>
<feature type="transmembrane region" description="Helical" evidence="8">
    <location>
        <begin position="205"/>
        <end position="221"/>
    </location>
</feature>
<reference evidence="9 10" key="1">
    <citation type="submission" date="2016-10" db="EMBL/GenBank/DDBJ databases">
        <authorList>
            <person name="de Groot N.N."/>
        </authorList>
    </citation>
    <scope>NUCLEOTIDE SEQUENCE [LARGE SCALE GENOMIC DNA]</scope>
    <source>
        <strain evidence="9 10">DSM 20581</strain>
    </source>
</reference>
<evidence type="ECO:0000256" key="1">
    <source>
        <dbReference type="ARBA" id="ARBA00004651"/>
    </source>
</evidence>
<evidence type="ECO:0000256" key="5">
    <source>
        <dbReference type="ARBA" id="ARBA00022692"/>
    </source>
</evidence>
<comment type="similarity">
    <text evidence="2">Belongs to the AzlC family.</text>
</comment>
<evidence type="ECO:0000256" key="2">
    <source>
        <dbReference type="ARBA" id="ARBA00010735"/>
    </source>
</evidence>
<dbReference type="RefSeq" id="WP_092479277.1">
    <property type="nucleotide sequence ID" value="NZ_FOXW01000001.1"/>
</dbReference>